<keyword evidence="3" id="KW-1185">Reference proteome</keyword>
<sequence length="120" mass="13567">MTHHSPEAVIQRQLDAYNAHDLDAWLATYAPDAQQFELPGKLLASGHAQMRARMVERFTEPDLHARLVQRLVMGHIVVDQEVVTRNFPEGRGHVPLMCVYEVRDGLIRHASFAFGEKVPG</sequence>
<proteinExistence type="predicted"/>
<dbReference type="RefSeq" id="WP_124540248.1">
    <property type="nucleotide sequence ID" value="NZ_QUSW01000002.1"/>
</dbReference>
<evidence type="ECO:0000313" key="2">
    <source>
        <dbReference type="EMBL" id="RQP25338.1"/>
    </source>
</evidence>
<feature type="domain" description="SnoaL-like" evidence="1">
    <location>
        <begin position="10"/>
        <end position="109"/>
    </location>
</feature>
<gene>
    <name evidence="2" type="ORF">DZC73_10955</name>
</gene>
<dbReference type="InterPro" id="IPR037401">
    <property type="entry name" value="SnoaL-like"/>
</dbReference>
<evidence type="ECO:0000313" key="3">
    <source>
        <dbReference type="Proteomes" id="UP000267464"/>
    </source>
</evidence>
<reference evidence="2 3" key="2">
    <citation type="submission" date="2018-12" db="EMBL/GenBank/DDBJ databases">
        <title>Rhizobacter gummiphilus sp. nov., a rubber-degrading bacterium isolated from the soil of a botanical garden in Japan.</title>
        <authorList>
            <person name="Shunsuke S.S."/>
        </authorList>
    </citation>
    <scope>NUCLEOTIDE SEQUENCE [LARGE SCALE GENOMIC DNA]</scope>
    <source>
        <strain evidence="2 3">S-16</strain>
    </source>
</reference>
<accession>A0A3N7HSR4</accession>
<dbReference type="Pfam" id="PF12680">
    <property type="entry name" value="SnoaL_2"/>
    <property type="match status" value="1"/>
</dbReference>
<dbReference type="SUPFAM" id="SSF54427">
    <property type="entry name" value="NTF2-like"/>
    <property type="match status" value="1"/>
</dbReference>
<keyword evidence="2" id="KW-0413">Isomerase</keyword>
<dbReference type="GO" id="GO:0016853">
    <property type="term" value="F:isomerase activity"/>
    <property type="evidence" value="ECO:0007669"/>
    <property type="project" value="UniProtKB-KW"/>
</dbReference>
<evidence type="ECO:0000259" key="1">
    <source>
        <dbReference type="Pfam" id="PF12680"/>
    </source>
</evidence>
<protein>
    <submittedName>
        <fullName evidence="2">Steroid delta-isomerase</fullName>
    </submittedName>
</protein>
<dbReference type="Proteomes" id="UP000267464">
    <property type="component" value="Unassembled WGS sequence"/>
</dbReference>
<dbReference type="InterPro" id="IPR032710">
    <property type="entry name" value="NTF2-like_dom_sf"/>
</dbReference>
<dbReference type="Gene3D" id="3.10.450.50">
    <property type="match status" value="1"/>
</dbReference>
<dbReference type="OrthoDB" id="9799296at2"/>
<dbReference type="AlphaFoldDB" id="A0A3N7HSR4"/>
<dbReference type="PIRSF" id="PIRSF030561">
    <property type="entry name" value="UCP030561"/>
    <property type="match status" value="1"/>
</dbReference>
<dbReference type="EMBL" id="QUSW01000002">
    <property type="protein sequence ID" value="RQP25338.1"/>
    <property type="molecule type" value="Genomic_DNA"/>
</dbReference>
<dbReference type="InterPro" id="IPR008317">
    <property type="entry name" value="UCP030561"/>
</dbReference>
<organism evidence="2 3">
    <name type="scientific">Piscinibacter terrae</name>
    <dbReference type="NCBI Taxonomy" id="2496871"/>
    <lineage>
        <taxon>Bacteria</taxon>
        <taxon>Pseudomonadati</taxon>
        <taxon>Pseudomonadota</taxon>
        <taxon>Betaproteobacteria</taxon>
        <taxon>Burkholderiales</taxon>
        <taxon>Sphaerotilaceae</taxon>
        <taxon>Piscinibacter</taxon>
    </lineage>
</organism>
<comment type="caution">
    <text evidence="2">The sequence shown here is derived from an EMBL/GenBank/DDBJ whole genome shotgun (WGS) entry which is preliminary data.</text>
</comment>
<reference evidence="2 3" key="1">
    <citation type="submission" date="2018-08" db="EMBL/GenBank/DDBJ databases">
        <authorList>
            <person name="Khan S.A."/>
            <person name="Jeon C.O."/>
            <person name="Chun B.H."/>
            <person name="Jeong S.E."/>
        </authorList>
    </citation>
    <scope>NUCLEOTIDE SEQUENCE [LARGE SCALE GENOMIC DNA]</scope>
    <source>
        <strain evidence="2 3">S-16</strain>
    </source>
</reference>
<name>A0A3N7HSR4_9BURK</name>